<gene>
    <name evidence="2" type="ORF">V5O48_019633</name>
</gene>
<accession>A0ABR3EHV8</accession>
<dbReference type="EMBL" id="JBAHYK010005689">
    <property type="protein sequence ID" value="KAL0562454.1"/>
    <property type="molecule type" value="Genomic_DNA"/>
</dbReference>
<evidence type="ECO:0000256" key="1">
    <source>
        <dbReference type="SAM" id="MobiDB-lite"/>
    </source>
</evidence>
<protein>
    <submittedName>
        <fullName evidence="2">Uncharacterized protein</fullName>
    </submittedName>
</protein>
<sequence>TATVSKGEVTETDGKDKDGNAEQKGPESVKEGSIEGDGETKDNIVDKYSVSIRQSIVKTEFEKLMAKEQEKWKQLAKEEHAKRKREYQDLLEAGYSKDPVKRVLWVV</sequence>
<name>A0ABR3EHV8_9AGAR</name>
<keyword evidence="3" id="KW-1185">Reference proteome</keyword>
<comment type="caution">
    <text evidence="2">The sequence shown here is derived from an EMBL/GenBank/DDBJ whole genome shotgun (WGS) entry which is preliminary data.</text>
</comment>
<feature type="non-terminal residue" evidence="2">
    <location>
        <position position="1"/>
    </location>
</feature>
<reference evidence="2 3" key="1">
    <citation type="submission" date="2024-02" db="EMBL/GenBank/DDBJ databases">
        <title>A draft genome for the cacao thread blight pathogen Marasmius crinis-equi.</title>
        <authorList>
            <person name="Cohen S.P."/>
            <person name="Baruah I.K."/>
            <person name="Amoako-Attah I."/>
            <person name="Bukari Y."/>
            <person name="Meinhardt L.W."/>
            <person name="Bailey B.A."/>
        </authorList>
    </citation>
    <scope>NUCLEOTIDE SEQUENCE [LARGE SCALE GENOMIC DNA]</scope>
    <source>
        <strain evidence="2 3">GH-76</strain>
    </source>
</reference>
<feature type="compositionally biased region" description="Basic and acidic residues" evidence="1">
    <location>
        <begin position="8"/>
        <end position="41"/>
    </location>
</feature>
<organism evidence="2 3">
    <name type="scientific">Marasmius crinis-equi</name>
    <dbReference type="NCBI Taxonomy" id="585013"/>
    <lineage>
        <taxon>Eukaryota</taxon>
        <taxon>Fungi</taxon>
        <taxon>Dikarya</taxon>
        <taxon>Basidiomycota</taxon>
        <taxon>Agaricomycotina</taxon>
        <taxon>Agaricomycetes</taxon>
        <taxon>Agaricomycetidae</taxon>
        <taxon>Agaricales</taxon>
        <taxon>Marasmiineae</taxon>
        <taxon>Marasmiaceae</taxon>
        <taxon>Marasmius</taxon>
    </lineage>
</organism>
<evidence type="ECO:0000313" key="3">
    <source>
        <dbReference type="Proteomes" id="UP001465976"/>
    </source>
</evidence>
<dbReference type="Proteomes" id="UP001465976">
    <property type="component" value="Unassembled WGS sequence"/>
</dbReference>
<evidence type="ECO:0000313" key="2">
    <source>
        <dbReference type="EMBL" id="KAL0562454.1"/>
    </source>
</evidence>
<proteinExistence type="predicted"/>
<feature type="region of interest" description="Disordered" evidence="1">
    <location>
        <begin position="1"/>
        <end position="41"/>
    </location>
</feature>